<dbReference type="EMBL" id="FNOF01000017">
    <property type="protein sequence ID" value="SDX17867.1"/>
    <property type="molecule type" value="Genomic_DNA"/>
</dbReference>
<gene>
    <name evidence="2" type="ORF">SAMN05443574_11717</name>
</gene>
<keyword evidence="1" id="KW-0472">Membrane</keyword>
<keyword evidence="1" id="KW-0812">Transmembrane</keyword>
<feature type="transmembrane region" description="Helical" evidence="1">
    <location>
        <begin position="91"/>
        <end position="112"/>
    </location>
</feature>
<evidence type="ECO:0000256" key="1">
    <source>
        <dbReference type="SAM" id="Phobius"/>
    </source>
</evidence>
<feature type="transmembrane region" description="Helical" evidence="1">
    <location>
        <begin position="118"/>
        <end position="140"/>
    </location>
</feature>
<dbReference type="RefSeq" id="WP_004516462.1">
    <property type="nucleotide sequence ID" value="NZ_FNOF01000017.1"/>
</dbReference>
<accession>A0A1H2ZKI8</accession>
<protein>
    <submittedName>
        <fullName evidence="2">Uncharacterized protein</fullName>
    </submittedName>
</protein>
<name>A0A1H2ZKI8_HALVA</name>
<keyword evidence="1" id="KW-1133">Transmembrane helix</keyword>
<evidence type="ECO:0000313" key="3">
    <source>
        <dbReference type="Proteomes" id="UP000182573"/>
    </source>
</evidence>
<dbReference type="Proteomes" id="UP000182573">
    <property type="component" value="Unassembled WGS sequence"/>
</dbReference>
<reference evidence="2 3" key="1">
    <citation type="submission" date="2016-10" db="EMBL/GenBank/DDBJ databases">
        <authorList>
            <person name="de Groot N.N."/>
        </authorList>
    </citation>
    <scope>NUCLEOTIDE SEQUENCE [LARGE SCALE GENOMIC DNA]</scope>
    <source>
        <strain evidence="2 3">DSM 3756</strain>
    </source>
</reference>
<dbReference type="AlphaFoldDB" id="A0A1H2ZKI8"/>
<organism evidence="2 3">
    <name type="scientific">Haloarcula vallismortis</name>
    <name type="common">Halobacterium vallismortis</name>
    <dbReference type="NCBI Taxonomy" id="28442"/>
    <lineage>
        <taxon>Archaea</taxon>
        <taxon>Methanobacteriati</taxon>
        <taxon>Methanobacteriota</taxon>
        <taxon>Stenosarchaea group</taxon>
        <taxon>Halobacteria</taxon>
        <taxon>Halobacteriales</taxon>
        <taxon>Haloarculaceae</taxon>
        <taxon>Haloarcula</taxon>
    </lineage>
</organism>
<proteinExistence type="predicted"/>
<evidence type="ECO:0000313" key="2">
    <source>
        <dbReference type="EMBL" id="SDX17867.1"/>
    </source>
</evidence>
<sequence length="145" mass="15280">MADIAVYDHLRPTTDGVPPGVYRVVGTASESVTLLRVADGDGRRAHTGDIHTVAQRDLDGFELAENPDDSRSVDLAPGSLVKNAYWSLRTFLTTLAADPVPSAIALTLFVVGRFGDGVVPLPGTVLFGLYLAGLGAIVYIGTGHY</sequence>
<dbReference type="STRING" id="28442.SAMN05443574_11717"/>